<dbReference type="PANTHER" id="PTHR31616">
    <property type="entry name" value="TREHALASE"/>
    <property type="match status" value="1"/>
</dbReference>
<dbReference type="KEGG" id="cten:18247894"/>
<evidence type="ECO:0000256" key="4">
    <source>
        <dbReference type="ARBA" id="ARBA00022801"/>
    </source>
</evidence>
<dbReference type="Proteomes" id="UP000000707">
    <property type="component" value="Unassembled WGS sequence"/>
</dbReference>
<sequence>MKFSLWLLAVSVPLSTALPLGLKQYFFNLLVDIRSSDPFPVDPTFSDNVNKTTLDSWLADEYDVAWNNLLRNIGNSSTCLDPNIFPGVIVASPSKVKPDYYYQWTRDSSLTIRTLIHYLQDSVNKSDSDPRFQEYQWLVENYIWNNFHLQRLPTMSGDFDSGNTLGEPKYLVNNSQFNQNWGRPQNDGPGLRISSILSFVSLELPSQTGLNTTFIFNEIIKPDLLFVANNWMKESFDLWEEIKSLHFFTSSVQLKGLLDGIQFINSNSYLNVDQEVVDTLVTNYKDLKKFIESYYISTKTNYVLESPALFPHTRSGLDSAVLLGAIHSHDMNENDKLIPFDIDSNHILNHLVKIAGDMKSRYPINHHLDFSNAVGIGRYPEDVYDGYGTSEGNPWFISTATAAELLYKFAYKLVTAKEDLIITAANKDFFKLVLQLDDTQDFVVIKYKSAVFNDLIENLLKFSDNFLVVVKDHVDLKGGVSEQFNKYHGFMEGARDLTWSYSSLLNAFRWRGKVMKLVT</sequence>
<reference evidence="13 14" key="1">
    <citation type="journal article" date="2011" name="Proc. Natl. Acad. Sci. U.S.A.">
        <title>Comparative genomics of xylose-fermenting fungi for enhanced biofuel production.</title>
        <authorList>
            <person name="Wohlbach D.J."/>
            <person name="Kuo A."/>
            <person name="Sato T.K."/>
            <person name="Potts K.M."/>
            <person name="Salamov A.A."/>
            <person name="LaButti K.M."/>
            <person name="Sun H."/>
            <person name="Clum A."/>
            <person name="Pangilinan J.L."/>
            <person name="Lindquist E.A."/>
            <person name="Lucas S."/>
            <person name="Lapidus A."/>
            <person name="Jin M."/>
            <person name="Gunawan C."/>
            <person name="Balan V."/>
            <person name="Dale B.E."/>
            <person name="Jeffries T.W."/>
            <person name="Zinkel R."/>
            <person name="Barry K.W."/>
            <person name="Grigoriev I.V."/>
            <person name="Gasch A.P."/>
        </authorList>
    </citation>
    <scope>NUCLEOTIDE SEQUENCE [LARGE SCALE GENOMIC DNA]</scope>
    <source>
        <strain evidence="13">ATCC 10573</strain>
        <strain evidence="14">ATCC 10573 / BCRC 21748 / CBS 615 / JCM 9827 / NBRC 10315 / NRRL Y-1498 / VKM Y-70</strain>
    </source>
</reference>
<keyword evidence="7" id="KW-0624">Polysaccharide degradation</keyword>
<evidence type="ECO:0000256" key="3">
    <source>
        <dbReference type="ARBA" id="ARBA00012593"/>
    </source>
</evidence>
<evidence type="ECO:0000313" key="12">
    <source>
        <dbReference type="EMBL" id="EGV62754.1"/>
    </source>
</evidence>
<dbReference type="SUPFAM" id="SSF48208">
    <property type="entry name" value="Six-hairpin glycosidases"/>
    <property type="match status" value="1"/>
</dbReference>
<dbReference type="OrthoDB" id="6123450at2759"/>
<evidence type="ECO:0000313" key="14">
    <source>
        <dbReference type="Proteomes" id="UP000000707"/>
    </source>
</evidence>
<evidence type="ECO:0000256" key="6">
    <source>
        <dbReference type="ARBA" id="ARBA00023295"/>
    </source>
</evidence>
<accession>G3BAE2</accession>
<dbReference type="GO" id="GO:0004339">
    <property type="term" value="F:glucan 1,4-alpha-glucosidase activity"/>
    <property type="evidence" value="ECO:0007669"/>
    <property type="project" value="UniProtKB-EC"/>
</dbReference>
<dbReference type="GO" id="GO:0000324">
    <property type="term" value="C:fungal-type vacuole"/>
    <property type="evidence" value="ECO:0007669"/>
    <property type="project" value="TreeGrafter"/>
</dbReference>
<keyword evidence="4" id="KW-0378">Hydrolase</keyword>
<comment type="catalytic activity">
    <reaction evidence="1">
        <text>Hydrolysis of terminal (1-&gt;4)-linked alpha-D-glucose residues successively from non-reducing ends of the chains with release of beta-D-glucose.</text>
        <dbReference type="EC" id="3.2.1.3"/>
    </reaction>
</comment>
<name>G3BAE2_CANTC</name>
<evidence type="ECO:0000256" key="10">
    <source>
        <dbReference type="SAM" id="SignalP"/>
    </source>
</evidence>
<evidence type="ECO:0000313" key="13">
    <source>
        <dbReference type="EMBL" id="EGV62755.1"/>
    </source>
</evidence>
<evidence type="ECO:0000256" key="7">
    <source>
        <dbReference type="ARBA" id="ARBA00023326"/>
    </source>
</evidence>
<keyword evidence="5" id="KW-0119">Carbohydrate metabolism</keyword>
<evidence type="ECO:0000256" key="8">
    <source>
        <dbReference type="ARBA" id="ARBA00033442"/>
    </source>
</evidence>
<evidence type="ECO:0000259" key="11">
    <source>
        <dbReference type="Pfam" id="PF00723"/>
    </source>
</evidence>
<dbReference type="EMBL" id="GL996527">
    <property type="protein sequence ID" value="EGV62755.1"/>
    <property type="molecule type" value="Genomic_DNA"/>
</dbReference>
<dbReference type="InterPro" id="IPR008928">
    <property type="entry name" value="6-hairpin_glycosidase_sf"/>
</dbReference>
<evidence type="ECO:0000256" key="5">
    <source>
        <dbReference type="ARBA" id="ARBA00023277"/>
    </source>
</evidence>
<proteinExistence type="inferred from homology"/>
<dbReference type="AlphaFoldDB" id="G3BAE2"/>
<gene>
    <name evidence="13" type="ORF">CANTEDRAFT_115498</name>
</gene>
<dbReference type="InterPro" id="IPR000165">
    <property type="entry name" value="Glucoamylase"/>
</dbReference>
<feature type="domain" description="GH15-like" evidence="11">
    <location>
        <begin position="64"/>
        <end position="508"/>
    </location>
</feature>
<dbReference type="Pfam" id="PF00723">
    <property type="entry name" value="Glyco_hydro_15"/>
    <property type="match status" value="1"/>
</dbReference>
<dbReference type="eggNOG" id="ENOG502QPM2">
    <property type="taxonomic scope" value="Eukaryota"/>
</dbReference>
<dbReference type="InterPro" id="IPR011613">
    <property type="entry name" value="GH15-like"/>
</dbReference>
<dbReference type="STRING" id="590646.G3BAE2"/>
<dbReference type="EMBL" id="GL996527">
    <property type="protein sequence ID" value="EGV62754.1"/>
    <property type="molecule type" value="Genomic_DNA"/>
</dbReference>
<keyword evidence="6 12" id="KW-0326">Glycosidase</keyword>
<keyword evidence="10" id="KW-0732">Signal</keyword>
<dbReference type="EC" id="3.2.1.3" evidence="3"/>
<evidence type="ECO:0000256" key="2">
    <source>
        <dbReference type="ARBA" id="ARBA00006188"/>
    </source>
</evidence>
<dbReference type="HOGENOM" id="CLU_012173_2_0_1"/>
<dbReference type="Gene3D" id="1.50.10.10">
    <property type="match status" value="1"/>
</dbReference>
<feature type="signal peptide" evidence="10">
    <location>
        <begin position="1"/>
        <end position="17"/>
    </location>
</feature>
<organism evidence="14">
    <name type="scientific">Candida tenuis (strain ATCC 10573 / BCRC 21748 / CBS 615 / JCM 9827 / NBRC 10315 / NRRL Y-1498 / VKM Y-70)</name>
    <name type="common">Yeast</name>
    <name type="synonym">Yamadazyma tenuis</name>
    <dbReference type="NCBI Taxonomy" id="590646"/>
    <lineage>
        <taxon>Eukaryota</taxon>
        <taxon>Fungi</taxon>
        <taxon>Dikarya</taxon>
        <taxon>Ascomycota</taxon>
        <taxon>Saccharomycotina</taxon>
        <taxon>Pichiomycetes</taxon>
        <taxon>Debaryomycetaceae</taxon>
        <taxon>Yamadazyma</taxon>
    </lineage>
</organism>
<dbReference type="InterPro" id="IPR012341">
    <property type="entry name" value="6hp_glycosidase-like_sf"/>
</dbReference>
<dbReference type="GeneID" id="18247894"/>
<dbReference type="PANTHER" id="PTHR31616:SF9">
    <property type="entry name" value="GLUCOAMYLASE, INTRACELLULAR SPORULATION-SPECIFIC"/>
    <property type="match status" value="1"/>
</dbReference>
<comment type="similarity">
    <text evidence="2">Belongs to the glycosyl hydrolase 15 family.</text>
</comment>
<dbReference type="GO" id="GO:0000272">
    <property type="term" value="P:polysaccharide catabolic process"/>
    <property type="evidence" value="ECO:0007669"/>
    <property type="project" value="UniProtKB-KW"/>
</dbReference>
<dbReference type="PRINTS" id="PR00736">
    <property type="entry name" value="GLHYDRLASE15"/>
</dbReference>
<protein>
    <recommendedName>
        <fullName evidence="3">glucan 1,4-alpha-glucosidase</fullName>
        <ecNumber evidence="3">3.2.1.3</ecNumber>
    </recommendedName>
    <alternativeName>
        <fullName evidence="9">1,4-alpha-D-glucan glucohydrolase</fullName>
    </alternativeName>
    <alternativeName>
        <fullName evidence="8">Glucan 1,4-alpha-glucosidase</fullName>
    </alternativeName>
</protein>
<evidence type="ECO:0000256" key="9">
    <source>
        <dbReference type="ARBA" id="ARBA00033473"/>
    </source>
</evidence>
<evidence type="ECO:0000256" key="1">
    <source>
        <dbReference type="ARBA" id="ARBA00001863"/>
    </source>
</evidence>
<feature type="chain" id="PRO_5010833543" description="glucan 1,4-alpha-glucosidase" evidence="10">
    <location>
        <begin position="18"/>
        <end position="519"/>
    </location>
</feature>
<keyword evidence="14" id="KW-1185">Reference proteome</keyword>